<sequence length="56" mass="6689">MNRLFKFFLFFLLFVAYVCCFVSLYLAVAHPDPHWKITLAVVAATILHFVLYFFKR</sequence>
<evidence type="ECO:0000313" key="3">
    <source>
        <dbReference type="Proteomes" id="UP000241090"/>
    </source>
</evidence>
<accession>A0A2H4P6R2</accession>
<protein>
    <submittedName>
        <fullName evidence="2">Uncharacterized protein</fullName>
    </submittedName>
</protein>
<name>A0A2H4P6R2_9CAUD</name>
<feature type="transmembrane region" description="Helical" evidence="1">
    <location>
        <begin position="34"/>
        <end position="54"/>
    </location>
</feature>
<proteinExistence type="predicted"/>
<evidence type="ECO:0000256" key="1">
    <source>
        <dbReference type="SAM" id="Phobius"/>
    </source>
</evidence>
<dbReference type="EMBL" id="MG018926">
    <property type="protein sequence ID" value="ATW57866.1"/>
    <property type="molecule type" value="Genomic_DNA"/>
</dbReference>
<reference evidence="2 3" key="1">
    <citation type="submission" date="2017-09" db="EMBL/GenBank/DDBJ databases">
        <authorList>
            <person name="Ehlers B."/>
            <person name="Leendertz F.H."/>
        </authorList>
    </citation>
    <scope>NUCLEOTIDE SEQUENCE [LARGE SCALE GENOMIC DNA]</scope>
</reference>
<feature type="transmembrane region" description="Helical" evidence="1">
    <location>
        <begin position="7"/>
        <end position="28"/>
    </location>
</feature>
<dbReference type="Proteomes" id="UP000241090">
    <property type="component" value="Segment"/>
</dbReference>
<keyword evidence="1" id="KW-1133">Transmembrane helix</keyword>
<keyword evidence="1" id="KW-0472">Membrane</keyword>
<evidence type="ECO:0000313" key="2">
    <source>
        <dbReference type="EMBL" id="ATW57866.1"/>
    </source>
</evidence>
<gene>
    <name evidence="2" type="ORF">CNR33_00020</name>
</gene>
<keyword evidence="3" id="KW-1185">Reference proteome</keyword>
<keyword evidence="1" id="KW-0812">Transmembrane</keyword>
<organism evidence="2 3">
    <name type="scientific">Pseudomonas phage tabernarius</name>
    <dbReference type="NCBI Taxonomy" id="2048978"/>
    <lineage>
        <taxon>Viruses</taxon>
        <taxon>Duplodnaviria</taxon>
        <taxon>Heunggongvirae</taxon>
        <taxon>Uroviricota</taxon>
        <taxon>Caudoviricetes</taxon>
        <taxon>Lindbergviridae</taxon>
        <taxon>Tabernariusvirus</taxon>
        <taxon>Tabernariusvirus tabernarius</taxon>
    </lineage>
</organism>